<proteinExistence type="inferred from homology"/>
<protein>
    <recommendedName>
        <fullName evidence="1">Terpene synthase</fullName>
        <ecNumber evidence="1">4.2.3.-</ecNumber>
    </recommendedName>
</protein>
<dbReference type="EMBL" id="WRXN01000005">
    <property type="protein sequence ID" value="MVT09190.1"/>
    <property type="molecule type" value="Genomic_DNA"/>
</dbReference>
<keyword evidence="1" id="KW-0456">Lyase</keyword>
<dbReference type="SFLD" id="SFLDG01020">
    <property type="entry name" value="Terpene_Cyclase_Like_2"/>
    <property type="match status" value="1"/>
</dbReference>
<dbReference type="Gene3D" id="1.10.600.10">
    <property type="entry name" value="Farnesyl Diphosphate Synthase"/>
    <property type="match status" value="1"/>
</dbReference>
<dbReference type="GO" id="GO:0046872">
    <property type="term" value="F:metal ion binding"/>
    <property type="evidence" value="ECO:0007669"/>
    <property type="project" value="UniProtKB-KW"/>
</dbReference>
<comment type="cofactor">
    <cofactor evidence="1">
        <name>Mg(2+)</name>
        <dbReference type="ChEBI" id="CHEBI:18420"/>
    </cofactor>
</comment>
<comment type="caution">
    <text evidence="2">The sequence shown here is derived from an EMBL/GenBank/DDBJ whole genome shotgun (WGS) entry which is preliminary data.</text>
</comment>
<dbReference type="EC" id="4.2.3.-" evidence="1"/>
<dbReference type="AlphaFoldDB" id="A0A7K1U4C3"/>
<keyword evidence="3" id="KW-1185">Reference proteome</keyword>
<dbReference type="InterPro" id="IPR034686">
    <property type="entry name" value="Terpene_cyclase-like_2"/>
</dbReference>
<evidence type="ECO:0000313" key="2">
    <source>
        <dbReference type="EMBL" id="MVT09190.1"/>
    </source>
</evidence>
<reference evidence="2 3" key="1">
    <citation type="submission" date="2019-12" db="EMBL/GenBank/DDBJ databases">
        <title>Chitinophaga sp. strain ysch24 (GDMCC 1.1355), whole genome shotgun sequence.</title>
        <authorList>
            <person name="Zhang X."/>
        </authorList>
    </citation>
    <scope>NUCLEOTIDE SEQUENCE [LARGE SCALE GENOMIC DNA]</scope>
    <source>
        <strain evidence="3">ysch24</strain>
    </source>
</reference>
<accession>A0A7K1U4C3</accession>
<keyword evidence="1" id="KW-0460">Magnesium</keyword>
<evidence type="ECO:0000256" key="1">
    <source>
        <dbReference type="RuleBase" id="RU366034"/>
    </source>
</evidence>
<dbReference type="Proteomes" id="UP000461730">
    <property type="component" value="Unassembled WGS sequence"/>
</dbReference>
<dbReference type="InterPro" id="IPR008949">
    <property type="entry name" value="Isoprenoid_synthase_dom_sf"/>
</dbReference>
<dbReference type="RefSeq" id="WP_157306619.1">
    <property type="nucleotide sequence ID" value="NZ_WRXN01000005.1"/>
</dbReference>
<organism evidence="2 3">
    <name type="scientific">Chitinophaga tropicalis</name>
    <dbReference type="NCBI Taxonomy" id="2683588"/>
    <lineage>
        <taxon>Bacteria</taxon>
        <taxon>Pseudomonadati</taxon>
        <taxon>Bacteroidota</taxon>
        <taxon>Chitinophagia</taxon>
        <taxon>Chitinophagales</taxon>
        <taxon>Chitinophagaceae</taxon>
        <taxon>Chitinophaga</taxon>
    </lineage>
</organism>
<dbReference type="PANTHER" id="PTHR35201">
    <property type="entry name" value="TERPENE SYNTHASE"/>
    <property type="match status" value="1"/>
</dbReference>
<dbReference type="Pfam" id="PF19086">
    <property type="entry name" value="Terpene_syn_C_2"/>
    <property type="match status" value="1"/>
</dbReference>
<keyword evidence="1" id="KW-0479">Metal-binding</keyword>
<dbReference type="GO" id="GO:0010333">
    <property type="term" value="F:terpene synthase activity"/>
    <property type="evidence" value="ECO:0007669"/>
    <property type="project" value="InterPro"/>
</dbReference>
<gene>
    <name evidence="2" type="ORF">GO493_13030</name>
</gene>
<evidence type="ECO:0000313" key="3">
    <source>
        <dbReference type="Proteomes" id="UP000461730"/>
    </source>
</evidence>
<sequence>MTNLASLPLPGYTFPAAISSWSAAIKEDTDKWLEQDFSFLPEKMRLKYQLSNFGKISARCLPDMPTYAHLRVTGQFMLWGTIFDDFFEFKTVSELRYLHDRAMEILKGSDPDPSETPFFTILAGIRDSLVSLMPAYWIRRFIQNVSVWIASMQEEVPYKGVMHFPSLRYFMELREKTIGVQAYLDLIEMQLGGCLPDEIMYSDYMKELYRLAARVFAWCNDFYSLLKDIGREPLNLVLVLQHEYNLSLEEAHTRAMAIHDEDVQTICRMQQEVPDYGIYTDTVRAFAHYLGVMIQGQNQWYMKDTMRYKKDGHPEKDSFKTT</sequence>
<comment type="similarity">
    <text evidence="1">Belongs to the terpene synthase family.</text>
</comment>
<dbReference type="SFLD" id="SFLDS00005">
    <property type="entry name" value="Isoprenoid_Synthase_Type_I"/>
    <property type="match status" value="1"/>
</dbReference>
<dbReference type="SUPFAM" id="SSF48576">
    <property type="entry name" value="Terpenoid synthases"/>
    <property type="match status" value="1"/>
</dbReference>
<name>A0A7K1U4C3_9BACT</name>
<dbReference type="PANTHER" id="PTHR35201:SF4">
    <property type="entry name" value="BETA-PINACENE SYNTHASE-RELATED"/>
    <property type="match status" value="1"/>
</dbReference>